<reference evidence="3 4" key="1">
    <citation type="journal article" date="2019" name="Int. J. Syst. Evol. Microbiol.">
        <title>The Global Catalogue of Microorganisms (GCM) 10K type strain sequencing project: providing services to taxonomists for standard genome sequencing and annotation.</title>
        <authorList>
            <consortium name="The Broad Institute Genomics Platform"/>
            <consortium name="The Broad Institute Genome Sequencing Center for Infectious Disease"/>
            <person name="Wu L."/>
            <person name="Ma J."/>
        </authorList>
    </citation>
    <scope>NUCLEOTIDE SEQUENCE [LARGE SCALE GENOMIC DNA]</scope>
    <source>
        <strain evidence="3 4">JCM 13022</strain>
    </source>
</reference>
<evidence type="ECO:0008006" key="5">
    <source>
        <dbReference type="Google" id="ProtNLM"/>
    </source>
</evidence>
<dbReference type="RefSeq" id="WP_253853614.1">
    <property type="nucleotide sequence ID" value="NZ_BAAALM010000006.1"/>
</dbReference>
<feature type="domain" description="DUF6285" evidence="2">
    <location>
        <begin position="371"/>
        <end position="452"/>
    </location>
</feature>
<dbReference type="Gene3D" id="3.30.200.20">
    <property type="entry name" value="Phosphorylase Kinase, domain 1"/>
    <property type="match status" value="1"/>
</dbReference>
<organism evidence="3 4">
    <name type="scientific">Prauserella alba</name>
    <dbReference type="NCBI Taxonomy" id="176898"/>
    <lineage>
        <taxon>Bacteria</taxon>
        <taxon>Bacillati</taxon>
        <taxon>Actinomycetota</taxon>
        <taxon>Actinomycetes</taxon>
        <taxon>Pseudonocardiales</taxon>
        <taxon>Pseudonocardiaceae</taxon>
        <taxon>Prauserella</taxon>
    </lineage>
</organism>
<dbReference type="EMBL" id="BAAALM010000006">
    <property type="protein sequence ID" value="GAA1202281.1"/>
    <property type="molecule type" value="Genomic_DNA"/>
</dbReference>
<evidence type="ECO:0000313" key="3">
    <source>
        <dbReference type="EMBL" id="GAA1202281.1"/>
    </source>
</evidence>
<dbReference type="Pfam" id="PF01636">
    <property type="entry name" value="APH"/>
    <property type="match status" value="1"/>
</dbReference>
<feature type="domain" description="Aminoglycoside phosphotransferase" evidence="1">
    <location>
        <begin position="34"/>
        <end position="278"/>
    </location>
</feature>
<evidence type="ECO:0000313" key="4">
    <source>
        <dbReference type="Proteomes" id="UP001500467"/>
    </source>
</evidence>
<protein>
    <recommendedName>
        <fullName evidence="5">Phosphotransferase enzyme family protein</fullName>
    </recommendedName>
</protein>
<dbReference type="InterPro" id="IPR041726">
    <property type="entry name" value="ACAD10_11_N"/>
</dbReference>
<dbReference type="PANTHER" id="PTHR21310">
    <property type="entry name" value="AMINOGLYCOSIDE PHOSPHOTRANSFERASE-RELATED-RELATED"/>
    <property type="match status" value="1"/>
</dbReference>
<gene>
    <name evidence="3" type="ORF">GCM10009675_19100</name>
</gene>
<dbReference type="InterPro" id="IPR011009">
    <property type="entry name" value="Kinase-like_dom_sf"/>
</dbReference>
<dbReference type="CDD" id="cd05154">
    <property type="entry name" value="ACAD10_11_N-like"/>
    <property type="match status" value="1"/>
</dbReference>
<sequence>MTQEEPADRLALADRLSLRLGGLWGEDVQVGEPQRLSTGASRETWSFEATTPGAEPVRLVLRRDPPGQHDPETMAREAAVLPAARRRGVPVPALIDHGSGGESDTGDGATGLGAPYLITGHVDGETIPRRLLRGEDYAGARAGLATELGRVLARIHRIPADEVPGLPAPDPLDWLIEHYDALDEPLPTVEIALRWLHRHRPAPTGDTVVHGDFRNGNLIVGPDGLRAVLDWELAHRGDPMEDLGWLCVKAWRFGAPDPVGGFGSRAQLLDGYAEVAGFRPDEQTLHWWEVYGTAKWAVVCGMQARRHLSGSVRSVELATVGRRVCEQEHDLLLALGVEPVEGDPVTAPREPELHGRPTASELLEAVREHLGAAGSYHARVAANALGMVQRELAVGAAQQERHERRLAELGVPDSRAFAAALRRGDLDTADEAVLDVVRRDVADRLAVANPRYRDRPRRGLRAVPATFPRARSG</sequence>
<dbReference type="InterPro" id="IPR051678">
    <property type="entry name" value="AGP_Transferase"/>
</dbReference>
<dbReference type="InterPro" id="IPR046252">
    <property type="entry name" value="DUF6285"/>
</dbReference>
<dbReference type="SUPFAM" id="SSF56112">
    <property type="entry name" value="Protein kinase-like (PK-like)"/>
    <property type="match status" value="1"/>
</dbReference>
<evidence type="ECO:0000259" key="2">
    <source>
        <dbReference type="Pfam" id="PF19802"/>
    </source>
</evidence>
<comment type="caution">
    <text evidence="3">The sequence shown here is derived from an EMBL/GenBank/DDBJ whole genome shotgun (WGS) entry which is preliminary data.</text>
</comment>
<name>A0ABN1VAD4_9PSEU</name>
<dbReference type="InterPro" id="IPR002575">
    <property type="entry name" value="Aminoglycoside_PTrfase"/>
</dbReference>
<keyword evidence="4" id="KW-1185">Reference proteome</keyword>
<dbReference type="Gene3D" id="3.90.1200.10">
    <property type="match status" value="1"/>
</dbReference>
<proteinExistence type="predicted"/>
<dbReference type="PANTHER" id="PTHR21310:SF57">
    <property type="entry name" value="BLR2944 PROTEIN"/>
    <property type="match status" value="1"/>
</dbReference>
<accession>A0ABN1VAD4</accession>
<dbReference type="Pfam" id="PF19802">
    <property type="entry name" value="DUF6285"/>
    <property type="match status" value="1"/>
</dbReference>
<dbReference type="Proteomes" id="UP001500467">
    <property type="component" value="Unassembled WGS sequence"/>
</dbReference>
<evidence type="ECO:0000259" key="1">
    <source>
        <dbReference type="Pfam" id="PF01636"/>
    </source>
</evidence>